<organism evidence="1 2">
    <name type="scientific">Pseudomonas nitroreducens</name>
    <dbReference type="NCBI Taxonomy" id="46680"/>
    <lineage>
        <taxon>Bacteria</taxon>
        <taxon>Pseudomonadati</taxon>
        <taxon>Pseudomonadota</taxon>
        <taxon>Gammaproteobacteria</taxon>
        <taxon>Pseudomonadales</taxon>
        <taxon>Pseudomonadaceae</taxon>
        <taxon>Pseudomonas</taxon>
    </lineage>
</organism>
<protein>
    <submittedName>
        <fullName evidence="1">Uncharacterized protein</fullName>
    </submittedName>
</protein>
<evidence type="ECO:0000313" key="2">
    <source>
        <dbReference type="Proteomes" id="UP000566995"/>
    </source>
</evidence>
<dbReference type="AlphaFoldDB" id="A0A7W7P4D6"/>
<comment type="caution">
    <text evidence="1">The sequence shown here is derived from an EMBL/GenBank/DDBJ whole genome shotgun (WGS) entry which is preliminary data.</text>
</comment>
<accession>A0A7W7P4D6</accession>
<evidence type="ECO:0000313" key="1">
    <source>
        <dbReference type="EMBL" id="MBB4867606.1"/>
    </source>
</evidence>
<sequence length="96" mass="10225">MNPHCVEIKTEGGADHISMVETLMALCACRIKVRLGGIKSDKPVIIQMEQATGQINVIFSPGVIERLQFAGDARGLVAAAKAYFIDRQAICAGVPA</sequence>
<proteinExistence type="predicted"/>
<reference evidence="1 2" key="1">
    <citation type="submission" date="2020-08" db="EMBL/GenBank/DDBJ databases">
        <title>Functional genomics of gut bacteria from endangered species of beetles.</title>
        <authorList>
            <person name="Carlos-Shanley C."/>
        </authorList>
    </citation>
    <scope>NUCLEOTIDE SEQUENCE [LARGE SCALE GENOMIC DNA]</scope>
    <source>
        <strain evidence="1 2">S00179</strain>
    </source>
</reference>
<dbReference type="RefSeq" id="WP_184597317.1">
    <property type="nucleotide sequence ID" value="NZ_JACHLI010000043.1"/>
</dbReference>
<dbReference type="Proteomes" id="UP000566995">
    <property type="component" value="Unassembled WGS sequence"/>
</dbReference>
<name>A0A7W7P4D6_PSENT</name>
<gene>
    <name evidence="1" type="ORF">HNP46_006520</name>
</gene>
<dbReference type="EMBL" id="JACHLI010000043">
    <property type="protein sequence ID" value="MBB4867606.1"/>
    <property type="molecule type" value="Genomic_DNA"/>
</dbReference>